<dbReference type="RefSeq" id="XP_016766796.1">
    <property type="nucleotide sequence ID" value="XM_016911307.2"/>
</dbReference>
<dbReference type="AlphaFoldDB" id="A0A7M7IEM3"/>
<evidence type="ECO:0000313" key="1">
    <source>
        <dbReference type="EnsemblMetazoa" id="XP_016766796"/>
    </source>
</evidence>
<proteinExistence type="predicted"/>
<evidence type="ECO:0000313" key="3">
    <source>
        <dbReference type="RefSeq" id="XP_016766796.1"/>
    </source>
</evidence>
<sequence>MKDASNRLESWSSASSLSFIVVPKANVWQPRQPRYAFANDKIKPGLQVCAGMRE</sequence>
<protein>
    <submittedName>
        <fullName evidence="3">Uncharacterized protein LOC100578418 isoform X2</fullName>
    </submittedName>
</protein>
<dbReference type="EnsemblMetazoa" id="XM_016911307">
    <property type="protein sequence ID" value="XP_016766796"/>
    <property type="gene ID" value="LOC100578418"/>
</dbReference>
<dbReference type="GeneID" id="100578418"/>
<reference evidence="1" key="1">
    <citation type="submission" date="2021-01" db="UniProtKB">
        <authorList>
            <consortium name="EnsemblMetazoa"/>
        </authorList>
    </citation>
    <scope>IDENTIFICATION</scope>
    <source>
        <strain evidence="1">DH4</strain>
    </source>
</reference>
<keyword evidence="2" id="KW-1185">Reference proteome</keyword>
<evidence type="ECO:0000313" key="2">
    <source>
        <dbReference type="Proteomes" id="UP000005203"/>
    </source>
</evidence>
<accession>A0A7M7IEM3</accession>
<dbReference type="Proteomes" id="UP000005203">
    <property type="component" value="Linkage group LG3"/>
</dbReference>
<organism evidence="1">
    <name type="scientific">Apis mellifera</name>
    <name type="common">Honeybee</name>
    <dbReference type="NCBI Taxonomy" id="7460"/>
    <lineage>
        <taxon>Eukaryota</taxon>
        <taxon>Metazoa</taxon>
        <taxon>Ecdysozoa</taxon>
        <taxon>Arthropoda</taxon>
        <taxon>Hexapoda</taxon>
        <taxon>Insecta</taxon>
        <taxon>Pterygota</taxon>
        <taxon>Neoptera</taxon>
        <taxon>Endopterygota</taxon>
        <taxon>Hymenoptera</taxon>
        <taxon>Apocrita</taxon>
        <taxon>Aculeata</taxon>
        <taxon>Apoidea</taxon>
        <taxon>Anthophila</taxon>
        <taxon>Apidae</taxon>
        <taxon>Apis</taxon>
    </lineage>
</organism>
<gene>
    <name evidence="1" type="primary">100578418</name>
    <name evidence="3" type="synonym">LOC100578418</name>
</gene>
<name>A0A7M7IEM3_APIME</name>
<accession>A0A8B7KHV6</accession>
<reference evidence="3" key="2">
    <citation type="submission" date="2025-04" db="UniProtKB">
        <authorList>
            <consortium name="RefSeq"/>
        </authorList>
    </citation>
    <scope>IDENTIFICATION</scope>
    <source>
        <strain evidence="3">DH4</strain>
        <tissue evidence="3">Whole body</tissue>
    </source>
</reference>